<keyword evidence="7" id="KW-1185">Reference proteome</keyword>
<dbReference type="InterPro" id="IPR036388">
    <property type="entry name" value="WH-like_DNA-bd_sf"/>
</dbReference>
<dbReference type="SUPFAM" id="SSF46785">
    <property type="entry name" value="Winged helix' DNA-binding domain"/>
    <property type="match status" value="1"/>
</dbReference>
<dbReference type="InterPro" id="IPR036390">
    <property type="entry name" value="WH_DNA-bd_sf"/>
</dbReference>
<comment type="similarity">
    <text evidence="1">Belongs to the LysR transcriptional regulatory family.</text>
</comment>
<dbReference type="Proteomes" id="UP001499988">
    <property type="component" value="Unassembled WGS sequence"/>
</dbReference>
<dbReference type="Gene3D" id="1.10.10.10">
    <property type="entry name" value="Winged helix-like DNA-binding domain superfamily/Winged helix DNA-binding domain"/>
    <property type="match status" value="1"/>
</dbReference>
<evidence type="ECO:0000256" key="1">
    <source>
        <dbReference type="ARBA" id="ARBA00009437"/>
    </source>
</evidence>
<proteinExistence type="inferred from homology"/>
<protein>
    <submittedName>
        <fullName evidence="6">LysR family transcriptional regulator</fullName>
    </submittedName>
</protein>
<dbReference type="PANTHER" id="PTHR30118">
    <property type="entry name" value="HTH-TYPE TRANSCRIPTIONAL REGULATOR LEUO-RELATED"/>
    <property type="match status" value="1"/>
</dbReference>
<evidence type="ECO:0000259" key="5">
    <source>
        <dbReference type="PROSITE" id="PS50931"/>
    </source>
</evidence>
<dbReference type="InterPro" id="IPR000847">
    <property type="entry name" value="LysR_HTH_N"/>
</dbReference>
<comment type="caution">
    <text evidence="6">The sequence shown here is derived from an EMBL/GenBank/DDBJ whole genome shotgun (WGS) entry which is preliminary data.</text>
</comment>
<reference evidence="7" key="1">
    <citation type="journal article" date="2019" name="Int. J. Syst. Evol. Microbiol.">
        <title>The Global Catalogue of Microorganisms (GCM) 10K type strain sequencing project: providing services to taxonomists for standard genome sequencing and annotation.</title>
        <authorList>
            <consortium name="The Broad Institute Genomics Platform"/>
            <consortium name="The Broad Institute Genome Sequencing Center for Infectious Disease"/>
            <person name="Wu L."/>
            <person name="Ma J."/>
        </authorList>
    </citation>
    <scope>NUCLEOTIDE SEQUENCE [LARGE SCALE GENOMIC DNA]</scope>
    <source>
        <strain evidence="7">JCM 18401</strain>
    </source>
</reference>
<dbReference type="InterPro" id="IPR005119">
    <property type="entry name" value="LysR_subst-bd"/>
</dbReference>
<dbReference type="SUPFAM" id="SSF53850">
    <property type="entry name" value="Periplasmic binding protein-like II"/>
    <property type="match status" value="1"/>
</dbReference>
<gene>
    <name evidence="6" type="ORF">GCM10023333_15170</name>
</gene>
<dbReference type="PRINTS" id="PR00039">
    <property type="entry name" value="HTHLYSR"/>
</dbReference>
<dbReference type="CDD" id="cd05466">
    <property type="entry name" value="PBP2_LTTR_substrate"/>
    <property type="match status" value="1"/>
</dbReference>
<evidence type="ECO:0000313" key="6">
    <source>
        <dbReference type="EMBL" id="GAA4881979.1"/>
    </source>
</evidence>
<feature type="domain" description="HTH lysR-type" evidence="5">
    <location>
        <begin position="7"/>
        <end position="64"/>
    </location>
</feature>
<accession>A0ABP9ELV3</accession>
<dbReference type="RefSeq" id="WP_345334747.1">
    <property type="nucleotide sequence ID" value="NZ_BAABJZ010000022.1"/>
</dbReference>
<evidence type="ECO:0000256" key="3">
    <source>
        <dbReference type="ARBA" id="ARBA00023125"/>
    </source>
</evidence>
<keyword evidence="4" id="KW-0804">Transcription</keyword>
<dbReference type="PANTHER" id="PTHR30118:SF7">
    <property type="entry name" value="TRANSCRIPTIONAL REGULATOR LYSR FAMILY"/>
    <property type="match status" value="1"/>
</dbReference>
<dbReference type="PROSITE" id="PS50931">
    <property type="entry name" value="HTH_LYSR"/>
    <property type="match status" value="1"/>
</dbReference>
<dbReference type="Pfam" id="PF03466">
    <property type="entry name" value="LysR_substrate"/>
    <property type="match status" value="1"/>
</dbReference>
<dbReference type="EMBL" id="BAABJZ010000022">
    <property type="protein sequence ID" value="GAA4881979.1"/>
    <property type="molecule type" value="Genomic_DNA"/>
</dbReference>
<organism evidence="6 7">
    <name type="scientific">Ferrimonas pelagia</name>
    <dbReference type="NCBI Taxonomy" id="1177826"/>
    <lineage>
        <taxon>Bacteria</taxon>
        <taxon>Pseudomonadati</taxon>
        <taxon>Pseudomonadota</taxon>
        <taxon>Gammaproteobacteria</taxon>
        <taxon>Alteromonadales</taxon>
        <taxon>Ferrimonadaceae</taxon>
        <taxon>Ferrimonas</taxon>
    </lineage>
</organism>
<dbReference type="InterPro" id="IPR050389">
    <property type="entry name" value="LysR-type_TF"/>
</dbReference>
<name>A0ABP9ELV3_9GAMM</name>
<dbReference type="Gene3D" id="3.40.190.290">
    <property type="match status" value="1"/>
</dbReference>
<evidence type="ECO:0000256" key="2">
    <source>
        <dbReference type="ARBA" id="ARBA00023015"/>
    </source>
</evidence>
<dbReference type="Pfam" id="PF00126">
    <property type="entry name" value="HTH_1"/>
    <property type="match status" value="1"/>
</dbReference>
<keyword evidence="2" id="KW-0805">Transcription regulation</keyword>
<evidence type="ECO:0000313" key="7">
    <source>
        <dbReference type="Proteomes" id="UP001499988"/>
    </source>
</evidence>
<keyword evidence="3" id="KW-0238">DNA-binding</keyword>
<sequence>MSALDDIRIGSLRVFKVLYEERSTTKAADRLNLSQSTVSYELKKLREIFDNPLFLRNRAGLLPNEHAHHIYNHLPQLFHDLEVLYNERVDFDPQLFHGTVRIDIIEPLAMTVIPSIYQKLHALCPHLQIVIRTWEESSLEKIKQAEVDVGIHLHAINSSQVRCQPAAPSNRVFACHHHHPLKNKKEVSLQDICAYPLILPSVSHANKDGKSIIEAACEQQGITPQISAKISYLPAIIPIIKSSSALYFSSKTSLHAFRKDLYFIEVPDEVATVDQRGYNLLYPNERHDSPFHQWLRKLLIQILSESCGTARSSDSPIND</sequence>
<evidence type="ECO:0000256" key="4">
    <source>
        <dbReference type="ARBA" id="ARBA00023163"/>
    </source>
</evidence>